<dbReference type="GO" id="GO:0022625">
    <property type="term" value="C:cytosolic large ribosomal subunit"/>
    <property type="evidence" value="ECO:0007669"/>
    <property type="project" value="TreeGrafter"/>
</dbReference>
<evidence type="ECO:0000256" key="8">
    <source>
        <dbReference type="ARBA" id="ARBA00023274"/>
    </source>
</evidence>
<keyword evidence="6" id="KW-0694">RNA-binding</keyword>
<evidence type="ECO:0008006" key="12">
    <source>
        <dbReference type="Google" id="ProtNLM"/>
    </source>
</evidence>
<dbReference type="AlphaFoldDB" id="E4UWB8"/>
<dbReference type="GeneID" id="10028200"/>
<keyword evidence="4" id="KW-0863">Zinc-finger</keyword>
<comment type="similarity">
    <text evidence="1">Belongs to the eukaryotic ribosomal protein eL37 family.</text>
</comment>
<keyword evidence="7" id="KW-0689">Ribosomal protein</keyword>
<dbReference type="Pfam" id="PF01907">
    <property type="entry name" value="Ribosomal_L37e"/>
    <property type="match status" value="1"/>
</dbReference>
<dbReference type="GO" id="GO:0006412">
    <property type="term" value="P:translation"/>
    <property type="evidence" value="ECO:0007669"/>
    <property type="project" value="InterPro"/>
</dbReference>
<feature type="region of interest" description="Disordered" evidence="9">
    <location>
        <begin position="162"/>
        <end position="184"/>
    </location>
</feature>
<gene>
    <name evidence="10" type="ORF">MGYG_05508</name>
</gene>
<dbReference type="OMA" id="TRIFKAE"/>
<dbReference type="PANTHER" id="PTHR10768:SF0">
    <property type="entry name" value="RIBOSOMAL PROTEIN L37"/>
    <property type="match status" value="1"/>
</dbReference>
<dbReference type="Gene3D" id="2.20.25.30">
    <property type="match status" value="1"/>
</dbReference>
<dbReference type="InterPro" id="IPR011331">
    <property type="entry name" value="Ribosomal_eL37/eL43"/>
</dbReference>
<protein>
    <recommendedName>
        <fullName evidence="12">60S ribosomal protein L37</fullName>
    </recommendedName>
</protein>
<dbReference type="RefSeq" id="XP_003172924.1">
    <property type="nucleotide sequence ID" value="XM_003172876.1"/>
</dbReference>
<dbReference type="STRING" id="535722.E4UWB8"/>
<name>E4UWB8_ARTGP</name>
<dbReference type="PANTHER" id="PTHR10768">
    <property type="entry name" value="60S RIBOSOMAL PROTEIN L37"/>
    <property type="match status" value="1"/>
</dbReference>
<evidence type="ECO:0000256" key="7">
    <source>
        <dbReference type="ARBA" id="ARBA00022980"/>
    </source>
</evidence>
<dbReference type="OrthoDB" id="10259236at2759"/>
<dbReference type="GO" id="GO:0019843">
    <property type="term" value="F:rRNA binding"/>
    <property type="evidence" value="ECO:0007669"/>
    <property type="project" value="UniProtKB-KW"/>
</dbReference>
<dbReference type="Proteomes" id="UP000002669">
    <property type="component" value="Unassembled WGS sequence"/>
</dbReference>
<keyword evidence="3" id="KW-0699">rRNA-binding</keyword>
<dbReference type="HOGENOM" id="CLU_126687_0_0_1"/>
<keyword evidence="2" id="KW-0479">Metal-binding</keyword>
<proteinExistence type="inferred from homology"/>
<evidence type="ECO:0000256" key="1">
    <source>
        <dbReference type="ARBA" id="ARBA00009805"/>
    </source>
</evidence>
<evidence type="ECO:0000256" key="6">
    <source>
        <dbReference type="ARBA" id="ARBA00022884"/>
    </source>
</evidence>
<dbReference type="SUPFAM" id="SSF57829">
    <property type="entry name" value="Zn-binding ribosomal proteins"/>
    <property type="match status" value="1"/>
</dbReference>
<keyword evidence="11" id="KW-1185">Reference proteome</keyword>
<reference evidence="11" key="1">
    <citation type="journal article" date="2012" name="MBio">
        <title>Comparative genome analysis of Trichophyton rubrum and related dermatophytes reveals candidate genes involved in infection.</title>
        <authorList>
            <person name="Martinez D.A."/>
            <person name="Oliver B.G."/>
            <person name="Graeser Y."/>
            <person name="Goldberg J.M."/>
            <person name="Li W."/>
            <person name="Martinez-Rossi N.M."/>
            <person name="Monod M."/>
            <person name="Shelest E."/>
            <person name="Barton R.C."/>
            <person name="Birch E."/>
            <person name="Brakhage A.A."/>
            <person name="Chen Z."/>
            <person name="Gurr S.J."/>
            <person name="Heiman D."/>
            <person name="Heitman J."/>
            <person name="Kosti I."/>
            <person name="Rossi A."/>
            <person name="Saif S."/>
            <person name="Samalova M."/>
            <person name="Saunders C.W."/>
            <person name="Shea T."/>
            <person name="Summerbell R.C."/>
            <person name="Xu J."/>
            <person name="Young S."/>
            <person name="Zeng Q."/>
            <person name="Birren B.W."/>
            <person name="Cuomo C.A."/>
            <person name="White T.C."/>
        </authorList>
    </citation>
    <scope>NUCLEOTIDE SEQUENCE [LARGE SCALE GENOMIC DNA]</scope>
    <source>
        <strain evidence="11">ATCC MYA-4604 / CBS 118893</strain>
    </source>
</reference>
<dbReference type="eggNOG" id="KOG3475">
    <property type="taxonomic scope" value="Eukaryota"/>
</dbReference>
<organism evidence="11">
    <name type="scientific">Arthroderma gypseum (strain ATCC MYA-4604 / CBS 118893)</name>
    <name type="common">Microsporum gypseum</name>
    <dbReference type="NCBI Taxonomy" id="535722"/>
    <lineage>
        <taxon>Eukaryota</taxon>
        <taxon>Fungi</taxon>
        <taxon>Dikarya</taxon>
        <taxon>Ascomycota</taxon>
        <taxon>Pezizomycotina</taxon>
        <taxon>Eurotiomycetes</taxon>
        <taxon>Eurotiomycetidae</taxon>
        <taxon>Onygenales</taxon>
        <taxon>Arthrodermataceae</taxon>
        <taxon>Nannizzia</taxon>
    </lineage>
</organism>
<dbReference type="InterPro" id="IPR011332">
    <property type="entry name" value="Ribosomal_zn-bd"/>
</dbReference>
<dbReference type="InParanoid" id="E4UWB8"/>
<dbReference type="GO" id="GO:0003735">
    <property type="term" value="F:structural constituent of ribosome"/>
    <property type="evidence" value="ECO:0007669"/>
    <property type="project" value="InterPro"/>
</dbReference>
<evidence type="ECO:0000313" key="10">
    <source>
        <dbReference type="EMBL" id="EFR02513.1"/>
    </source>
</evidence>
<evidence type="ECO:0000256" key="4">
    <source>
        <dbReference type="ARBA" id="ARBA00022771"/>
    </source>
</evidence>
<keyword evidence="5" id="KW-0862">Zinc</keyword>
<accession>E4UWB8</accession>
<evidence type="ECO:0000256" key="9">
    <source>
        <dbReference type="SAM" id="MobiDB-lite"/>
    </source>
</evidence>
<evidence type="ECO:0000313" key="11">
    <source>
        <dbReference type="Proteomes" id="UP000002669"/>
    </source>
</evidence>
<evidence type="ECO:0000256" key="5">
    <source>
        <dbReference type="ARBA" id="ARBA00022833"/>
    </source>
</evidence>
<sequence>MYRVIIFPNRCSSLLRVTCQGFNPHTTNSLSRICKAELQSQTSDDDISELPDAPLKFLIQDEYDFLHPSINQNLENMNIKNDQNDDERDANVFEQLREPPASESATTSRTLCADGLRSLHIQKHTCASCGYPAAKMRKYNWSQKALRRRTTGTGRMRYLKSVDRKFKNGFQTGTPKGARGPEKA</sequence>
<evidence type="ECO:0000256" key="3">
    <source>
        <dbReference type="ARBA" id="ARBA00022730"/>
    </source>
</evidence>
<dbReference type="GO" id="GO:0008270">
    <property type="term" value="F:zinc ion binding"/>
    <property type="evidence" value="ECO:0007669"/>
    <property type="project" value="UniProtKB-KW"/>
</dbReference>
<evidence type="ECO:0000256" key="2">
    <source>
        <dbReference type="ARBA" id="ARBA00022723"/>
    </source>
</evidence>
<dbReference type="InterPro" id="IPR001569">
    <property type="entry name" value="Ribosomal_eL37"/>
</dbReference>
<dbReference type="EMBL" id="DS989825">
    <property type="protein sequence ID" value="EFR02513.1"/>
    <property type="molecule type" value="Genomic_DNA"/>
</dbReference>
<keyword evidence="8" id="KW-0687">Ribonucleoprotein</keyword>
<dbReference type="VEuPathDB" id="FungiDB:MGYG_05508"/>